<comment type="catalytic activity">
    <reaction evidence="2">
        <text>a 3'-end 2',3'-cyclophospho-ribonucleotide-RNA + H2O = a 3'-end 2'-phospho-ribonucleotide-RNA + H(+)</text>
        <dbReference type="Rhea" id="RHEA:11828"/>
        <dbReference type="Rhea" id="RHEA-COMP:10464"/>
        <dbReference type="Rhea" id="RHEA-COMP:17353"/>
        <dbReference type="ChEBI" id="CHEBI:15377"/>
        <dbReference type="ChEBI" id="CHEBI:15378"/>
        <dbReference type="ChEBI" id="CHEBI:83064"/>
        <dbReference type="ChEBI" id="CHEBI:173113"/>
        <dbReference type="EC" id="3.1.4.58"/>
    </reaction>
</comment>
<comment type="caution">
    <text evidence="3">The sequence shown here is derived from an EMBL/GenBank/DDBJ whole genome shotgun (WGS) entry which is preliminary data.</text>
</comment>
<accession>A0ABD5Z7F1</accession>
<dbReference type="GO" id="GO:0008664">
    <property type="term" value="F:RNA 2',3'-cyclic 3'-phosphodiesterase activity"/>
    <property type="evidence" value="ECO:0007669"/>
    <property type="project" value="UniProtKB-EC"/>
</dbReference>
<dbReference type="Proteomes" id="UP001596447">
    <property type="component" value="Unassembled WGS sequence"/>
</dbReference>
<feature type="short sequence motif" description="HXTX 1" evidence="2">
    <location>
        <begin position="39"/>
        <end position="42"/>
    </location>
</feature>
<comment type="function">
    <text evidence="2">Hydrolyzes RNA 2',3'-cyclic phosphodiester to an RNA 2'-phosphomonoester.</text>
</comment>
<proteinExistence type="inferred from homology"/>
<protein>
    <recommendedName>
        <fullName evidence="2">RNA 2',3'-cyclic phosphodiesterase</fullName>
        <shortName evidence="2">RNA 2',3'-CPDase</shortName>
        <ecNumber evidence="2">3.1.4.58</ecNumber>
    </recommendedName>
</protein>
<comment type="similarity">
    <text evidence="2">Belongs to the 2H phosphoesterase superfamily. ThpR family.</text>
</comment>
<dbReference type="InterPro" id="IPR004175">
    <property type="entry name" value="RNA_CPDase"/>
</dbReference>
<dbReference type="EC" id="3.1.4.58" evidence="2"/>
<dbReference type="HAMAP" id="MF_01940">
    <property type="entry name" value="RNA_CPDase"/>
    <property type="match status" value="1"/>
</dbReference>
<organism evidence="3 4">
    <name type="scientific">Halospeciosus flavus</name>
    <dbReference type="NCBI Taxonomy" id="3032283"/>
    <lineage>
        <taxon>Archaea</taxon>
        <taxon>Methanobacteriati</taxon>
        <taxon>Methanobacteriota</taxon>
        <taxon>Stenosarchaea group</taxon>
        <taxon>Halobacteria</taxon>
        <taxon>Halobacteriales</taxon>
        <taxon>Halobacteriaceae</taxon>
        <taxon>Halospeciosus</taxon>
    </lineage>
</organism>
<gene>
    <name evidence="3" type="primary">thpR</name>
    <name evidence="3" type="ORF">ACFQJ9_17060</name>
</gene>
<evidence type="ECO:0000256" key="1">
    <source>
        <dbReference type="ARBA" id="ARBA00022801"/>
    </source>
</evidence>
<keyword evidence="4" id="KW-1185">Reference proteome</keyword>
<keyword evidence="1 2" id="KW-0378">Hydrolase</keyword>
<dbReference type="PANTHER" id="PTHR35561">
    <property type="entry name" value="RNA 2',3'-CYCLIC PHOSPHODIESTERASE"/>
    <property type="match status" value="1"/>
</dbReference>
<dbReference type="PANTHER" id="PTHR35561:SF1">
    <property type="entry name" value="RNA 2',3'-CYCLIC PHOSPHODIESTERASE"/>
    <property type="match status" value="1"/>
</dbReference>
<dbReference type="AlphaFoldDB" id="A0ABD5Z7F1"/>
<dbReference type="Pfam" id="PF13563">
    <property type="entry name" value="2_5_RNA_ligase2"/>
    <property type="match status" value="1"/>
</dbReference>
<evidence type="ECO:0000256" key="2">
    <source>
        <dbReference type="HAMAP-Rule" id="MF_01940"/>
    </source>
</evidence>
<sequence>MRLFVSVDLPDELAPAVEAVQSEFRDASGLSFTDPEQAHLTMKFLGDVPEAEVGAVEEALTHAAEEAAVEPFEADVEGLGVFPNLDYISVVWAGIGRGTEELTRLHEAVEHRMVDIGFDPEDHEFTPHVTLARMQHAGGKELVQDLVEETHPEIGTMRVEELRLTESELTSEGPEYSTVHAVEL</sequence>
<dbReference type="SUPFAM" id="SSF55144">
    <property type="entry name" value="LigT-like"/>
    <property type="match status" value="1"/>
</dbReference>
<dbReference type="RefSeq" id="WP_279527855.1">
    <property type="nucleotide sequence ID" value="NZ_CP122312.1"/>
</dbReference>
<dbReference type="EMBL" id="JBHTAR010000011">
    <property type="protein sequence ID" value="MFC7201096.1"/>
    <property type="molecule type" value="Genomic_DNA"/>
</dbReference>
<dbReference type="Gene3D" id="3.90.1140.10">
    <property type="entry name" value="Cyclic phosphodiesterase"/>
    <property type="match status" value="1"/>
</dbReference>
<dbReference type="NCBIfam" id="TIGR02258">
    <property type="entry name" value="2_5_ligase"/>
    <property type="match status" value="1"/>
</dbReference>
<feature type="active site" description="Proton acceptor" evidence="2">
    <location>
        <position position="128"/>
    </location>
</feature>
<reference evidence="3 4" key="1">
    <citation type="journal article" date="2019" name="Int. J. Syst. Evol. Microbiol.">
        <title>The Global Catalogue of Microorganisms (GCM) 10K type strain sequencing project: providing services to taxonomists for standard genome sequencing and annotation.</title>
        <authorList>
            <consortium name="The Broad Institute Genomics Platform"/>
            <consortium name="The Broad Institute Genome Sequencing Center for Infectious Disease"/>
            <person name="Wu L."/>
            <person name="Ma J."/>
        </authorList>
    </citation>
    <scope>NUCLEOTIDE SEQUENCE [LARGE SCALE GENOMIC DNA]</scope>
    <source>
        <strain evidence="3 4">XZGYJ-43</strain>
    </source>
</reference>
<name>A0ABD5Z7F1_9EURY</name>
<feature type="active site" description="Proton donor" evidence="2">
    <location>
        <position position="39"/>
    </location>
</feature>
<feature type="short sequence motif" description="HXTX 2" evidence="2">
    <location>
        <begin position="128"/>
        <end position="131"/>
    </location>
</feature>
<evidence type="ECO:0000313" key="3">
    <source>
        <dbReference type="EMBL" id="MFC7201096.1"/>
    </source>
</evidence>
<evidence type="ECO:0000313" key="4">
    <source>
        <dbReference type="Proteomes" id="UP001596447"/>
    </source>
</evidence>
<dbReference type="InterPro" id="IPR009097">
    <property type="entry name" value="Cyclic_Pdiesterase"/>
</dbReference>